<accession>A0A1G4PPJ6</accession>
<protein>
    <submittedName>
        <fullName evidence="2">Uncharacterized protein</fullName>
    </submittedName>
</protein>
<proteinExistence type="predicted"/>
<evidence type="ECO:0000256" key="1">
    <source>
        <dbReference type="SAM" id="MobiDB-lite"/>
    </source>
</evidence>
<dbReference type="EMBL" id="FMTT01000003">
    <property type="protein sequence ID" value="SCW34233.1"/>
    <property type="molecule type" value="Genomic_DNA"/>
</dbReference>
<sequence length="108" mass="11723">MERKLEHKAKQSGDTEAGGENSPAVVWQWSEPQKDREAEQGCRPVTHLDAYRQAGNDRSEATVTRWALPSRTGAPGAEEVLIMVSSGFTARSQRGVSRGDTTIQALAA</sequence>
<reference evidence="3" key="1">
    <citation type="submission" date="2016-10" db="EMBL/GenBank/DDBJ databases">
        <authorList>
            <person name="Varghese N."/>
            <person name="Submissions S."/>
        </authorList>
    </citation>
    <scope>NUCLEOTIDE SEQUENCE [LARGE SCALE GENOMIC DNA]</scope>
    <source>
        <strain evidence="3">CGMCC 1.8946</strain>
    </source>
</reference>
<gene>
    <name evidence="2" type="ORF">SAMN04487970_1003171</name>
</gene>
<keyword evidence="3" id="KW-1185">Reference proteome</keyword>
<dbReference type="RefSeq" id="WP_090666934.1">
    <property type="nucleotide sequence ID" value="NZ_FMTT01000003.1"/>
</dbReference>
<name>A0A1G4PPJ6_9BACL</name>
<organism evidence="2 3">
    <name type="scientific">Paenibacillus tianmuensis</name>
    <dbReference type="NCBI Taxonomy" id="624147"/>
    <lineage>
        <taxon>Bacteria</taxon>
        <taxon>Bacillati</taxon>
        <taxon>Bacillota</taxon>
        <taxon>Bacilli</taxon>
        <taxon>Bacillales</taxon>
        <taxon>Paenibacillaceae</taxon>
        <taxon>Paenibacillus</taxon>
    </lineage>
</organism>
<dbReference type="OrthoDB" id="2620308at2"/>
<dbReference type="STRING" id="624147.SAMN04487970_1003171"/>
<feature type="region of interest" description="Disordered" evidence="1">
    <location>
        <begin position="1"/>
        <end position="23"/>
    </location>
</feature>
<dbReference type="AlphaFoldDB" id="A0A1G4PPJ6"/>
<evidence type="ECO:0000313" key="2">
    <source>
        <dbReference type="EMBL" id="SCW34233.1"/>
    </source>
</evidence>
<feature type="compositionally biased region" description="Basic and acidic residues" evidence="1">
    <location>
        <begin position="1"/>
        <end position="13"/>
    </location>
</feature>
<dbReference type="Proteomes" id="UP000198601">
    <property type="component" value="Unassembled WGS sequence"/>
</dbReference>
<evidence type="ECO:0000313" key="3">
    <source>
        <dbReference type="Proteomes" id="UP000198601"/>
    </source>
</evidence>